<proteinExistence type="predicted"/>
<dbReference type="EMBL" id="NQNY01000011">
    <property type="protein sequence ID" value="PAK21160.1"/>
    <property type="molecule type" value="Genomic_DNA"/>
</dbReference>
<evidence type="ECO:0000313" key="2">
    <source>
        <dbReference type="Proteomes" id="UP000216943"/>
    </source>
</evidence>
<accession>A0A269TIZ7</accession>
<reference evidence="2" key="1">
    <citation type="submission" date="2017-08" db="EMBL/GenBank/DDBJ databases">
        <authorList>
            <person name="Alvarez-Ponce D."/>
            <person name="Weitzman C.L."/>
            <person name="Tillett R.L."/>
            <person name="Sandmeier F.C."/>
            <person name="Tracy C.R."/>
        </authorList>
    </citation>
    <scope>NUCLEOTIDE SEQUENCE [LARGE SCALE GENOMIC DNA]</scope>
    <source>
        <strain evidence="2">723</strain>
    </source>
</reference>
<protein>
    <submittedName>
        <fullName evidence="1">Uncharacterized protein</fullName>
    </submittedName>
</protein>
<dbReference type="AlphaFoldDB" id="A0A269TIZ7"/>
<organism evidence="1 2">
    <name type="scientific">Mycoplasmopsis agassizii</name>
    <dbReference type="NCBI Taxonomy" id="33922"/>
    <lineage>
        <taxon>Bacteria</taxon>
        <taxon>Bacillati</taxon>
        <taxon>Mycoplasmatota</taxon>
        <taxon>Mycoplasmoidales</taxon>
        <taxon>Metamycoplasmataceae</taxon>
        <taxon>Mycoplasmopsis</taxon>
    </lineage>
</organism>
<name>A0A269TIZ7_9BACT</name>
<gene>
    <name evidence="1" type="ORF">CJJ23_03405</name>
</gene>
<comment type="caution">
    <text evidence="1">The sequence shown here is derived from an EMBL/GenBank/DDBJ whole genome shotgun (WGS) entry which is preliminary data.</text>
</comment>
<evidence type="ECO:0000313" key="1">
    <source>
        <dbReference type="EMBL" id="PAK21160.1"/>
    </source>
</evidence>
<sequence>MHDHGLNDFKSQMSNNLETMIKLQVEWSEDYYEGMEWKVVDGWFALPRLFIRTQKDGDREVELFNFNWGNRVPFRKK</sequence>
<dbReference type="RefSeq" id="WP_095334958.1">
    <property type="nucleotide sequence ID" value="NZ_NQNY01000011.1"/>
</dbReference>
<dbReference type="OrthoDB" id="401444at2"/>
<dbReference type="Proteomes" id="UP000216943">
    <property type="component" value="Unassembled WGS sequence"/>
</dbReference>